<sequence>MIAFSMRSLVVEGQLGGVRPGDDRGTVLERLGPPSERMASGGGTEVWRYGNFELFFDQDLVYTLYHDYLIQLEADGEREVEAWILGGAEAPDYDQVVARLTAEQVAFVAGRDREGRRMLAIPGGARLLFEVDEDTGVEAWTMIAVDHPDYSWGKFTPDGPGA</sequence>
<gene>
    <name evidence="1" type="ORF">OV079_06795</name>
</gene>
<protein>
    <submittedName>
        <fullName evidence="1">Uncharacterized protein</fullName>
    </submittedName>
</protein>
<dbReference type="EMBL" id="JAPNKE010000002">
    <property type="protein sequence ID" value="MCY1005284.1"/>
    <property type="molecule type" value="Genomic_DNA"/>
</dbReference>
<name>A0A9X3EJJ5_9BACT</name>
<dbReference type="RefSeq" id="WP_267766931.1">
    <property type="nucleotide sequence ID" value="NZ_JAPNKE010000002.1"/>
</dbReference>
<reference evidence="1" key="1">
    <citation type="submission" date="2022-11" db="EMBL/GenBank/DDBJ databases">
        <title>Minimal conservation of predation-associated metabolite biosynthetic gene clusters underscores biosynthetic potential of Myxococcota including descriptions for ten novel species: Archangium lansinium sp. nov., Myxococcus landrumus sp. nov., Nannocystis bai.</title>
        <authorList>
            <person name="Ahearne A."/>
            <person name="Stevens C."/>
            <person name="Phillips K."/>
        </authorList>
    </citation>
    <scope>NUCLEOTIDE SEQUENCE</scope>
    <source>
        <strain evidence="1">Na p29</strain>
    </source>
</reference>
<organism evidence="1 2">
    <name type="scientific">Nannocystis pusilla</name>
    <dbReference type="NCBI Taxonomy" id="889268"/>
    <lineage>
        <taxon>Bacteria</taxon>
        <taxon>Pseudomonadati</taxon>
        <taxon>Myxococcota</taxon>
        <taxon>Polyangia</taxon>
        <taxon>Nannocystales</taxon>
        <taxon>Nannocystaceae</taxon>
        <taxon>Nannocystis</taxon>
    </lineage>
</organism>
<comment type="caution">
    <text evidence="1">The sequence shown here is derived from an EMBL/GenBank/DDBJ whole genome shotgun (WGS) entry which is preliminary data.</text>
</comment>
<accession>A0A9X3EJJ5</accession>
<keyword evidence="2" id="KW-1185">Reference proteome</keyword>
<dbReference type="AlphaFoldDB" id="A0A9X3EJJ5"/>
<evidence type="ECO:0000313" key="2">
    <source>
        <dbReference type="Proteomes" id="UP001150924"/>
    </source>
</evidence>
<proteinExistence type="predicted"/>
<dbReference type="Proteomes" id="UP001150924">
    <property type="component" value="Unassembled WGS sequence"/>
</dbReference>
<evidence type="ECO:0000313" key="1">
    <source>
        <dbReference type="EMBL" id="MCY1005284.1"/>
    </source>
</evidence>